<comment type="caution">
    <text evidence="2">The sequence shown here is derived from an EMBL/GenBank/DDBJ whole genome shotgun (WGS) entry which is preliminary data.</text>
</comment>
<accession>A0AAW1YK18</accession>
<dbReference type="Proteomes" id="UP001457282">
    <property type="component" value="Unassembled WGS sequence"/>
</dbReference>
<name>A0AAW1YK18_RUBAR</name>
<protein>
    <submittedName>
        <fullName evidence="2">Uncharacterized protein</fullName>
    </submittedName>
</protein>
<dbReference type="EMBL" id="JBEDUW010000001">
    <property type="protein sequence ID" value="KAK9948996.1"/>
    <property type="molecule type" value="Genomic_DNA"/>
</dbReference>
<feature type="region of interest" description="Disordered" evidence="1">
    <location>
        <begin position="91"/>
        <end position="137"/>
    </location>
</feature>
<organism evidence="2 3">
    <name type="scientific">Rubus argutus</name>
    <name type="common">Southern blackberry</name>
    <dbReference type="NCBI Taxonomy" id="59490"/>
    <lineage>
        <taxon>Eukaryota</taxon>
        <taxon>Viridiplantae</taxon>
        <taxon>Streptophyta</taxon>
        <taxon>Embryophyta</taxon>
        <taxon>Tracheophyta</taxon>
        <taxon>Spermatophyta</taxon>
        <taxon>Magnoliopsida</taxon>
        <taxon>eudicotyledons</taxon>
        <taxon>Gunneridae</taxon>
        <taxon>Pentapetalae</taxon>
        <taxon>rosids</taxon>
        <taxon>fabids</taxon>
        <taxon>Rosales</taxon>
        <taxon>Rosaceae</taxon>
        <taxon>Rosoideae</taxon>
        <taxon>Rosoideae incertae sedis</taxon>
        <taxon>Rubus</taxon>
    </lineage>
</organism>
<keyword evidence="3" id="KW-1185">Reference proteome</keyword>
<evidence type="ECO:0000256" key="1">
    <source>
        <dbReference type="SAM" id="MobiDB-lite"/>
    </source>
</evidence>
<feature type="compositionally biased region" description="Basic and acidic residues" evidence="1">
    <location>
        <begin position="91"/>
        <end position="117"/>
    </location>
</feature>
<sequence>MAGDPIFPSCSATSETVLCTHTLGPSLRCRAEPVRLCPSKPSQASSSMAPIATSPPPHFSTAVDPVPSPVPDLPRSRRLCPATNCRVSLCHKKDEKPEKNERDRKEKPPELQEKNRLAVDSPSTLTHFTNPARARHR</sequence>
<evidence type="ECO:0000313" key="3">
    <source>
        <dbReference type="Proteomes" id="UP001457282"/>
    </source>
</evidence>
<gene>
    <name evidence="2" type="ORF">M0R45_004547</name>
</gene>
<evidence type="ECO:0000313" key="2">
    <source>
        <dbReference type="EMBL" id="KAK9948996.1"/>
    </source>
</evidence>
<feature type="region of interest" description="Disordered" evidence="1">
    <location>
        <begin position="38"/>
        <end position="77"/>
    </location>
</feature>
<proteinExistence type="predicted"/>
<reference evidence="2 3" key="1">
    <citation type="journal article" date="2023" name="G3 (Bethesda)">
        <title>A chromosome-length genome assembly and annotation of blackberry (Rubus argutus, cv. 'Hillquist').</title>
        <authorList>
            <person name="Bruna T."/>
            <person name="Aryal R."/>
            <person name="Dudchenko O."/>
            <person name="Sargent D.J."/>
            <person name="Mead D."/>
            <person name="Buti M."/>
            <person name="Cavallini A."/>
            <person name="Hytonen T."/>
            <person name="Andres J."/>
            <person name="Pham M."/>
            <person name="Weisz D."/>
            <person name="Mascagni F."/>
            <person name="Usai G."/>
            <person name="Natali L."/>
            <person name="Bassil N."/>
            <person name="Fernandez G.E."/>
            <person name="Lomsadze A."/>
            <person name="Armour M."/>
            <person name="Olukolu B."/>
            <person name="Poorten T."/>
            <person name="Britton C."/>
            <person name="Davik J."/>
            <person name="Ashrafi H."/>
            <person name="Aiden E.L."/>
            <person name="Borodovsky M."/>
            <person name="Worthington M."/>
        </authorList>
    </citation>
    <scope>NUCLEOTIDE SEQUENCE [LARGE SCALE GENOMIC DNA]</scope>
    <source>
        <strain evidence="2">PI 553951</strain>
    </source>
</reference>
<dbReference type="AlphaFoldDB" id="A0AAW1YK18"/>